<evidence type="ECO:0000313" key="1">
    <source>
        <dbReference type="EMBL" id="TVU58109.1"/>
    </source>
</evidence>
<protein>
    <submittedName>
        <fullName evidence="1">Uncharacterized protein</fullName>
    </submittedName>
</protein>
<sequence>MNNRVTFPDFSAFQIDIPHGSWPHEASWTGDRHSDPDLYSAFWPEFHARSESEEEPAHQRGSASAP</sequence>
<accession>A0A558GMJ7</accession>
<organism evidence="1 2">
    <name type="scientific">Paenarthrobacter nitroguajacolicus</name>
    <name type="common">Arthrobacter nitroguajacolicus</name>
    <dbReference type="NCBI Taxonomy" id="211146"/>
    <lineage>
        <taxon>Bacteria</taxon>
        <taxon>Bacillati</taxon>
        <taxon>Actinomycetota</taxon>
        <taxon>Actinomycetes</taxon>
        <taxon>Micrococcales</taxon>
        <taxon>Micrococcaceae</taxon>
        <taxon>Paenarthrobacter</taxon>
    </lineage>
</organism>
<dbReference type="OrthoDB" id="4950298at2"/>
<dbReference type="Proteomes" id="UP000316500">
    <property type="component" value="Unassembled WGS sequence"/>
</dbReference>
<name>A0A558GMJ7_PAENT</name>
<evidence type="ECO:0000313" key="2">
    <source>
        <dbReference type="Proteomes" id="UP000316500"/>
    </source>
</evidence>
<dbReference type="AlphaFoldDB" id="A0A558GMJ7"/>
<proteinExistence type="predicted"/>
<reference evidence="1 2" key="1">
    <citation type="submission" date="2019-07" db="EMBL/GenBank/DDBJ databases">
        <title>Diversity of Bacteria from Kongsfjorden, Arctic.</title>
        <authorList>
            <person name="Yu Y."/>
        </authorList>
    </citation>
    <scope>NUCLEOTIDE SEQUENCE [LARGE SCALE GENOMIC DNA]</scope>
    <source>
        <strain evidence="1 2">SM1928</strain>
    </source>
</reference>
<gene>
    <name evidence="1" type="ORF">FQP90_22170</name>
</gene>
<dbReference type="EMBL" id="VNFK01000028">
    <property type="protein sequence ID" value="TVU58109.1"/>
    <property type="molecule type" value="Genomic_DNA"/>
</dbReference>
<comment type="caution">
    <text evidence="1">The sequence shown here is derived from an EMBL/GenBank/DDBJ whole genome shotgun (WGS) entry which is preliminary data.</text>
</comment>